<dbReference type="AlphaFoldDB" id="A0A803KVB3"/>
<dbReference type="EnsemblPlants" id="AUR62002971-RA">
    <property type="protein sequence ID" value="AUR62002971-RA:cds"/>
    <property type="gene ID" value="AUR62002971"/>
</dbReference>
<reference evidence="1" key="1">
    <citation type="journal article" date="2017" name="Nature">
        <title>The genome of Chenopodium quinoa.</title>
        <authorList>
            <person name="Jarvis D.E."/>
            <person name="Ho Y.S."/>
            <person name="Lightfoot D.J."/>
            <person name="Schmoeckel S.M."/>
            <person name="Li B."/>
            <person name="Borm T.J.A."/>
            <person name="Ohyanagi H."/>
            <person name="Mineta K."/>
            <person name="Michell C.T."/>
            <person name="Saber N."/>
            <person name="Kharbatia N.M."/>
            <person name="Rupper R.R."/>
            <person name="Sharp A.R."/>
            <person name="Dally N."/>
            <person name="Boughton B.A."/>
            <person name="Woo Y.H."/>
            <person name="Gao G."/>
            <person name="Schijlen E.G.W.M."/>
            <person name="Guo X."/>
            <person name="Momin A.A."/>
            <person name="Negrao S."/>
            <person name="Al-Babili S."/>
            <person name="Gehring C."/>
            <person name="Roessner U."/>
            <person name="Jung C."/>
            <person name="Murphy K."/>
            <person name="Arold S.T."/>
            <person name="Gojobori T."/>
            <person name="van der Linden C.G."/>
            <person name="van Loo E.N."/>
            <person name="Jellen E.N."/>
            <person name="Maughan P.J."/>
            <person name="Tester M."/>
        </authorList>
    </citation>
    <scope>NUCLEOTIDE SEQUENCE [LARGE SCALE GENOMIC DNA]</scope>
    <source>
        <strain evidence="1">cv. PI 614886</strain>
    </source>
</reference>
<protein>
    <submittedName>
        <fullName evidence="1">Uncharacterized protein</fullName>
    </submittedName>
</protein>
<accession>A0A803KVB3</accession>
<dbReference type="PANTHER" id="PTHR31050:SF3">
    <property type="entry name" value="OS08G0412800 PROTEIN"/>
    <property type="match status" value="1"/>
</dbReference>
<reference evidence="1" key="2">
    <citation type="submission" date="2021-03" db="UniProtKB">
        <authorList>
            <consortium name="EnsemblPlants"/>
        </authorList>
    </citation>
    <scope>IDENTIFICATION</scope>
</reference>
<name>A0A803KVB3_CHEQI</name>
<organism evidence="1 2">
    <name type="scientific">Chenopodium quinoa</name>
    <name type="common">Quinoa</name>
    <dbReference type="NCBI Taxonomy" id="63459"/>
    <lineage>
        <taxon>Eukaryota</taxon>
        <taxon>Viridiplantae</taxon>
        <taxon>Streptophyta</taxon>
        <taxon>Embryophyta</taxon>
        <taxon>Tracheophyta</taxon>
        <taxon>Spermatophyta</taxon>
        <taxon>Magnoliopsida</taxon>
        <taxon>eudicotyledons</taxon>
        <taxon>Gunneridae</taxon>
        <taxon>Pentapetalae</taxon>
        <taxon>Caryophyllales</taxon>
        <taxon>Chenopodiaceae</taxon>
        <taxon>Chenopodioideae</taxon>
        <taxon>Atripliceae</taxon>
        <taxon>Chenopodium</taxon>
    </lineage>
</organism>
<sequence length="314" mass="36047">MYTTRPLSLYQNSPEAMKLLPEGPNSGYLVLQADVSTPTYFFGMFKSIETIKSWPIENLPFPQNKLLSISHGGGGPVAPVVDHVYMIPVISQPLSSNRYYVIKASGQHRGEAYASSKEEDIVTCCFCLPSITDEDPRPFDPDDPPEHFDLKEAQGIDPSHRTHLPDFNFKPTKKRSKSVVIGKWYCPFLFIKDGRVKDQMIEDVFYEMTLEQRWERIYGAERDYGEEKMITLDVVVPTEMVRIAGQKATQEEKIDNRGVVWFKAIDGSGTETRVGLSSLIIERIMWEEKRVGWVTKKEKWIRVIREKEYEGMGH</sequence>
<dbReference type="Proteomes" id="UP000596660">
    <property type="component" value="Unplaced"/>
</dbReference>
<dbReference type="OMA" id="RTTHYHH"/>
<evidence type="ECO:0000313" key="2">
    <source>
        <dbReference type="Proteomes" id="UP000596660"/>
    </source>
</evidence>
<dbReference type="Gramene" id="AUR62002971-RA">
    <property type="protein sequence ID" value="AUR62002971-RA:cds"/>
    <property type="gene ID" value="AUR62002971"/>
</dbReference>
<keyword evidence="2" id="KW-1185">Reference proteome</keyword>
<evidence type="ECO:0000313" key="1">
    <source>
        <dbReference type="EnsemblPlants" id="AUR62002971-RA:cds"/>
    </source>
</evidence>
<dbReference type="InterPro" id="IPR010683">
    <property type="entry name" value="DUF1262"/>
</dbReference>
<dbReference type="Pfam" id="PF06880">
    <property type="entry name" value="DUF1262"/>
    <property type="match status" value="1"/>
</dbReference>
<proteinExistence type="predicted"/>
<dbReference type="PANTHER" id="PTHR31050">
    <property type="entry name" value="OS08G0413200 PROTEIN"/>
    <property type="match status" value="1"/>
</dbReference>